<keyword evidence="3" id="KW-1003">Cell membrane</keyword>
<evidence type="ECO:0000313" key="11">
    <source>
        <dbReference type="Proteomes" id="UP000190637"/>
    </source>
</evidence>
<reference evidence="10 11" key="1">
    <citation type="submission" date="2017-02" db="EMBL/GenBank/DDBJ databases">
        <authorList>
            <person name="Peterson S.W."/>
        </authorList>
    </citation>
    <scope>NUCLEOTIDE SEQUENCE [LARGE SCALE GENOMIC DNA]</scope>
    <source>
        <strain evidence="10 11">DSM 45154</strain>
    </source>
</reference>
<feature type="transmembrane region" description="Helical" evidence="8">
    <location>
        <begin position="182"/>
        <end position="204"/>
    </location>
</feature>
<accession>A0A1T4KC28</accession>
<evidence type="ECO:0000256" key="2">
    <source>
        <dbReference type="ARBA" id="ARBA00007400"/>
    </source>
</evidence>
<comment type="similarity">
    <text evidence="2">Belongs to the acyltransferase 3 family.</text>
</comment>
<proteinExistence type="inferred from homology"/>
<gene>
    <name evidence="10" type="ORF">SAMN02745673_00298</name>
</gene>
<feature type="region of interest" description="Disordered" evidence="7">
    <location>
        <begin position="1"/>
        <end position="26"/>
    </location>
</feature>
<dbReference type="EMBL" id="FUWS01000001">
    <property type="protein sequence ID" value="SJZ39936.1"/>
    <property type="molecule type" value="Genomic_DNA"/>
</dbReference>
<keyword evidence="4 8" id="KW-0812">Transmembrane</keyword>
<dbReference type="OrthoDB" id="1072135at2"/>
<keyword evidence="5 8" id="KW-1133">Transmembrane helix</keyword>
<dbReference type="PANTHER" id="PTHR40074">
    <property type="entry name" value="O-ACETYLTRANSFERASE WECH"/>
    <property type="match status" value="1"/>
</dbReference>
<feature type="transmembrane region" description="Helical" evidence="8">
    <location>
        <begin position="239"/>
        <end position="260"/>
    </location>
</feature>
<feature type="transmembrane region" description="Helical" evidence="8">
    <location>
        <begin position="346"/>
        <end position="371"/>
    </location>
</feature>
<keyword evidence="11" id="KW-1185">Reference proteome</keyword>
<evidence type="ECO:0000256" key="6">
    <source>
        <dbReference type="ARBA" id="ARBA00023136"/>
    </source>
</evidence>
<feature type="transmembrane region" description="Helical" evidence="8">
    <location>
        <begin position="110"/>
        <end position="128"/>
    </location>
</feature>
<dbReference type="GO" id="GO:0016413">
    <property type="term" value="F:O-acetyltransferase activity"/>
    <property type="evidence" value="ECO:0007669"/>
    <property type="project" value="TreeGrafter"/>
</dbReference>
<dbReference type="AlphaFoldDB" id="A0A1T4KC28"/>
<dbReference type="PANTHER" id="PTHR40074:SF2">
    <property type="entry name" value="O-ACETYLTRANSFERASE WECH"/>
    <property type="match status" value="1"/>
</dbReference>
<dbReference type="GO" id="GO:0009246">
    <property type="term" value="P:enterobacterial common antigen biosynthetic process"/>
    <property type="evidence" value="ECO:0007669"/>
    <property type="project" value="TreeGrafter"/>
</dbReference>
<evidence type="ECO:0000256" key="3">
    <source>
        <dbReference type="ARBA" id="ARBA00022475"/>
    </source>
</evidence>
<organism evidence="10 11">
    <name type="scientific">Marinactinospora thermotolerans DSM 45154</name>
    <dbReference type="NCBI Taxonomy" id="1122192"/>
    <lineage>
        <taxon>Bacteria</taxon>
        <taxon>Bacillati</taxon>
        <taxon>Actinomycetota</taxon>
        <taxon>Actinomycetes</taxon>
        <taxon>Streptosporangiales</taxon>
        <taxon>Nocardiopsidaceae</taxon>
        <taxon>Marinactinospora</taxon>
    </lineage>
</organism>
<evidence type="ECO:0000256" key="1">
    <source>
        <dbReference type="ARBA" id="ARBA00004651"/>
    </source>
</evidence>
<feature type="transmembrane region" description="Helical" evidence="8">
    <location>
        <begin position="152"/>
        <end position="170"/>
    </location>
</feature>
<dbReference type="Proteomes" id="UP000190637">
    <property type="component" value="Unassembled WGS sequence"/>
</dbReference>
<keyword evidence="10" id="KW-0808">Transferase</keyword>
<feature type="transmembrane region" description="Helical" evidence="8">
    <location>
        <begin position="315"/>
        <end position="334"/>
    </location>
</feature>
<evidence type="ECO:0000256" key="7">
    <source>
        <dbReference type="SAM" id="MobiDB-lite"/>
    </source>
</evidence>
<feature type="transmembrane region" description="Helical" evidence="8">
    <location>
        <begin position="42"/>
        <end position="59"/>
    </location>
</feature>
<dbReference type="Pfam" id="PF01757">
    <property type="entry name" value="Acyl_transf_3"/>
    <property type="match status" value="1"/>
</dbReference>
<feature type="domain" description="Acyltransferase 3" evidence="9">
    <location>
        <begin position="35"/>
        <end position="368"/>
    </location>
</feature>
<dbReference type="STRING" id="1122192.SAMN02745673_00298"/>
<keyword evidence="6 8" id="KW-0472">Membrane</keyword>
<sequence>MTATSPVPSTAAQAAHRTGRGPEAPARVATPAATAWLDITRVLAMLAVIVVHAFAPIVTTRYTDYGTATWWAANAADSLVRWCVPVFIMISGALLLKPREEGLRSFYRRRFSRIGIPLVVWTGIYLVLEHTRWGGITLSEAIGTVLSGDPALHLYFLFVLAGLYVLTPFLRIITRYATTRMLWWFAIMMSALGMVDQAVTVFDGAGGPNAVTRFLPYVGYYVMGYLLRETDLTRRQTWGVLGAFAGSILVTGLGAGLIGHATGGWTAEADYLYTYLSPSVMVMSVTAFLLLRAFGRNCSSFTASHRDTEPARRRLKTLSDLSFGVFLVHVVVLYELRGLTGVPDHPIAMLAMASFHILAVLTVSLAVTALFKRIPVLRATV</sequence>
<protein>
    <submittedName>
        <fullName evidence="10">Surface polysaccharide O-acyltransferase, integral membrane enzyme</fullName>
    </submittedName>
</protein>
<dbReference type="RefSeq" id="WP_078759725.1">
    <property type="nucleotide sequence ID" value="NZ_FUWS01000001.1"/>
</dbReference>
<evidence type="ECO:0000256" key="8">
    <source>
        <dbReference type="SAM" id="Phobius"/>
    </source>
</evidence>
<evidence type="ECO:0000256" key="5">
    <source>
        <dbReference type="ARBA" id="ARBA00022989"/>
    </source>
</evidence>
<keyword evidence="10" id="KW-0012">Acyltransferase</keyword>
<feature type="transmembrane region" description="Helical" evidence="8">
    <location>
        <begin position="272"/>
        <end position="294"/>
    </location>
</feature>
<evidence type="ECO:0000259" key="9">
    <source>
        <dbReference type="Pfam" id="PF01757"/>
    </source>
</evidence>
<dbReference type="InterPro" id="IPR002656">
    <property type="entry name" value="Acyl_transf_3_dom"/>
</dbReference>
<name>A0A1T4KC28_9ACTN</name>
<evidence type="ECO:0000313" key="10">
    <source>
        <dbReference type="EMBL" id="SJZ39936.1"/>
    </source>
</evidence>
<feature type="transmembrane region" description="Helical" evidence="8">
    <location>
        <begin position="210"/>
        <end position="227"/>
    </location>
</feature>
<feature type="compositionally biased region" description="Polar residues" evidence="7">
    <location>
        <begin position="1"/>
        <end position="12"/>
    </location>
</feature>
<dbReference type="GO" id="GO:0005886">
    <property type="term" value="C:plasma membrane"/>
    <property type="evidence" value="ECO:0007669"/>
    <property type="project" value="UniProtKB-SubCell"/>
</dbReference>
<evidence type="ECO:0000256" key="4">
    <source>
        <dbReference type="ARBA" id="ARBA00022692"/>
    </source>
</evidence>
<comment type="subcellular location">
    <subcellularLocation>
        <location evidence="1">Cell membrane</location>
        <topology evidence="1">Multi-pass membrane protein</topology>
    </subcellularLocation>
</comment>